<dbReference type="InterPro" id="IPR014013">
    <property type="entry name" value="Helic_SF1/SF2_ATP-bd_DinG/Rad3"/>
</dbReference>
<comment type="caution">
    <text evidence="17">The sequence shown here is derived from an EMBL/GenBank/DDBJ whole genome shotgun (WGS) entry which is preliminary data.</text>
</comment>
<evidence type="ECO:0000256" key="11">
    <source>
        <dbReference type="ARBA" id="ARBA00023125"/>
    </source>
</evidence>
<dbReference type="Pfam" id="PF06733">
    <property type="entry name" value="DEAD_2"/>
    <property type="match status" value="1"/>
</dbReference>
<evidence type="ECO:0000256" key="12">
    <source>
        <dbReference type="ARBA" id="ARBA00023204"/>
    </source>
</evidence>
<organism evidence="17">
    <name type="scientific">Trypanosoma brucei equiperdum</name>
    <dbReference type="NCBI Taxonomy" id="630700"/>
    <lineage>
        <taxon>Eukaryota</taxon>
        <taxon>Discoba</taxon>
        <taxon>Euglenozoa</taxon>
        <taxon>Kinetoplastea</taxon>
        <taxon>Metakinetoplastina</taxon>
        <taxon>Trypanosomatida</taxon>
        <taxon>Trypanosomatidae</taxon>
        <taxon>Trypanosoma</taxon>
    </lineage>
</organism>
<dbReference type="GO" id="GO:0003678">
    <property type="term" value="F:DNA helicase activity"/>
    <property type="evidence" value="ECO:0007669"/>
    <property type="project" value="InterPro"/>
</dbReference>
<proteinExistence type="predicted"/>
<dbReference type="PANTHER" id="PTHR11472">
    <property type="entry name" value="DNA REPAIR DEAD HELICASE RAD3/XP-D SUBFAMILY MEMBER"/>
    <property type="match status" value="1"/>
</dbReference>
<dbReference type="PANTHER" id="PTHR11472:SF34">
    <property type="entry name" value="REGULATOR OF TELOMERE ELONGATION HELICASE 1"/>
    <property type="match status" value="1"/>
</dbReference>
<evidence type="ECO:0000256" key="8">
    <source>
        <dbReference type="ARBA" id="ARBA00022840"/>
    </source>
</evidence>
<keyword evidence="13" id="KW-0413">Isomerase</keyword>
<dbReference type="InterPro" id="IPR006555">
    <property type="entry name" value="ATP-dep_Helicase_C"/>
</dbReference>
<evidence type="ECO:0000313" key="17">
    <source>
        <dbReference type="EMBL" id="RHW73623.1"/>
    </source>
</evidence>
<evidence type="ECO:0000256" key="6">
    <source>
        <dbReference type="ARBA" id="ARBA00022801"/>
    </source>
</evidence>
<dbReference type="FunFam" id="3.40.50.300:FF:002687">
    <property type="entry name" value="Helicase, putative"/>
    <property type="match status" value="1"/>
</dbReference>
<dbReference type="GO" id="GO:1904430">
    <property type="term" value="P:negative regulation of t-circle formation"/>
    <property type="evidence" value="ECO:0007669"/>
    <property type="project" value="TreeGrafter"/>
</dbReference>
<dbReference type="SMART" id="SM00491">
    <property type="entry name" value="HELICc2"/>
    <property type="match status" value="1"/>
</dbReference>
<evidence type="ECO:0000256" key="4">
    <source>
        <dbReference type="ARBA" id="ARBA00022741"/>
    </source>
</evidence>
<protein>
    <submittedName>
        <fullName evidence="17">Helicase</fullName>
    </submittedName>
</protein>
<dbReference type="GO" id="GO:0070182">
    <property type="term" value="F:DNA polymerase binding"/>
    <property type="evidence" value="ECO:0007669"/>
    <property type="project" value="TreeGrafter"/>
</dbReference>
<dbReference type="Proteomes" id="UP000266743">
    <property type="component" value="Chromosome 3"/>
</dbReference>
<accession>A0A3L6LAC2</accession>
<dbReference type="GO" id="GO:0016818">
    <property type="term" value="F:hydrolase activity, acting on acid anhydrides, in phosphorus-containing anhydrides"/>
    <property type="evidence" value="ECO:0007669"/>
    <property type="project" value="InterPro"/>
</dbReference>
<dbReference type="InterPro" id="IPR006554">
    <property type="entry name" value="Helicase-like_DEXD_c2"/>
</dbReference>
<evidence type="ECO:0000256" key="15">
    <source>
        <dbReference type="SAM" id="MobiDB-lite"/>
    </source>
</evidence>
<dbReference type="GO" id="GO:0006281">
    <property type="term" value="P:DNA repair"/>
    <property type="evidence" value="ECO:0007669"/>
    <property type="project" value="UniProtKB-KW"/>
</dbReference>
<dbReference type="Gene3D" id="3.40.50.300">
    <property type="entry name" value="P-loop containing nucleotide triphosphate hydrolases"/>
    <property type="match status" value="2"/>
</dbReference>
<keyword evidence="7 17" id="KW-0347">Helicase</keyword>
<dbReference type="InterPro" id="IPR010614">
    <property type="entry name" value="RAD3-like_helicase_DEAD"/>
</dbReference>
<comment type="subcellular location">
    <subcellularLocation>
        <location evidence="1">Nucleus</location>
    </subcellularLocation>
</comment>
<evidence type="ECO:0000256" key="2">
    <source>
        <dbReference type="ARBA" id="ARBA00022485"/>
    </source>
</evidence>
<dbReference type="Pfam" id="PF13307">
    <property type="entry name" value="Helicase_C_2"/>
    <property type="match status" value="1"/>
</dbReference>
<dbReference type="InterPro" id="IPR045028">
    <property type="entry name" value="DinG/Rad3-like"/>
</dbReference>
<evidence type="ECO:0000256" key="10">
    <source>
        <dbReference type="ARBA" id="ARBA00023014"/>
    </source>
</evidence>
<evidence type="ECO:0000256" key="9">
    <source>
        <dbReference type="ARBA" id="ARBA00023004"/>
    </source>
</evidence>
<keyword evidence="9" id="KW-0408">Iron</keyword>
<keyword evidence="12" id="KW-0234">DNA repair</keyword>
<evidence type="ECO:0000259" key="16">
    <source>
        <dbReference type="PROSITE" id="PS51193"/>
    </source>
</evidence>
<keyword evidence="5" id="KW-0227">DNA damage</keyword>
<dbReference type="GO" id="GO:0005524">
    <property type="term" value="F:ATP binding"/>
    <property type="evidence" value="ECO:0007669"/>
    <property type="project" value="UniProtKB-KW"/>
</dbReference>
<dbReference type="GO" id="GO:0003677">
    <property type="term" value="F:DNA binding"/>
    <property type="evidence" value="ECO:0007669"/>
    <property type="project" value="UniProtKB-KW"/>
</dbReference>
<dbReference type="EMBL" id="QSBY01000003">
    <property type="protein sequence ID" value="RHW73623.1"/>
    <property type="molecule type" value="Genomic_DNA"/>
</dbReference>
<dbReference type="GO" id="GO:0010569">
    <property type="term" value="P:regulation of double-strand break repair via homologous recombination"/>
    <property type="evidence" value="ECO:0007669"/>
    <property type="project" value="TreeGrafter"/>
</dbReference>
<evidence type="ECO:0000256" key="3">
    <source>
        <dbReference type="ARBA" id="ARBA00022723"/>
    </source>
</evidence>
<gene>
    <name evidence="17" type="ORF">DPX39_030030100</name>
</gene>
<keyword evidence="8" id="KW-0067">ATP-binding</keyword>
<dbReference type="SMART" id="SM00488">
    <property type="entry name" value="DEXDc2"/>
    <property type="match status" value="1"/>
</dbReference>
<keyword evidence="2" id="KW-0004">4Fe-4S</keyword>
<dbReference type="GO" id="GO:0045910">
    <property type="term" value="P:negative regulation of DNA recombination"/>
    <property type="evidence" value="ECO:0007669"/>
    <property type="project" value="TreeGrafter"/>
</dbReference>
<evidence type="ECO:0000256" key="7">
    <source>
        <dbReference type="ARBA" id="ARBA00022806"/>
    </source>
</evidence>
<dbReference type="InterPro" id="IPR027417">
    <property type="entry name" value="P-loop_NTPase"/>
</dbReference>
<evidence type="ECO:0000256" key="5">
    <source>
        <dbReference type="ARBA" id="ARBA00022763"/>
    </source>
</evidence>
<dbReference type="InterPro" id="IPR013020">
    <property type="entry name" value="Rad3/Chl1-like"/>
</dbReference>
<name>A0A3L6LAC2_9TRYP</name>
<dbReference type="GO" id="GO:0005634">
    <property type="term" value="C:nucleus"/>
    <property type="evidence" value="ECO:0007669"/>
    <property type="project" value="UniProtKB-SubCell"/>
</dbReference>
<reference evidence="17" key="1">
    <citation type="submission" date="2018-09" db="EMBL/GenBank/DDBJ databases">
        <title>whole genome sequence of T. equiperdum IVM-t1 strain.</title>
        <authorList>
            <person name="Suganuma K."/>
        </authorList>
    </citation>
    <scope>NUCLEOTIDE SEQUENCE [LARGE SCALE GENOMIC DNA]</scope>
    <source>
        <strain evidence="17">IVM-t1</strain>
    </source>
</reference>
<feature type="region of interest" description="Disordered" evidence="15">
    <location>
        <begin position="814"/>
        <end position="865"/>
    </location>
</feature>
<feature type="domain" description="Helicase ATP-binding" evidence="16">
    <location>
        <begin position="7"/>
        <end position="288"/>
    </location>
</feature>
<dbReference type="PROSITE" id="PS51193">
    <property type="entry name" value="HELICASE_ATP_BIND_2"/>
    <property type="match status" value="1"/>
</dbReference>
<keyword evidence="4" id="KW-0547">Nucleotide-binding</keyword>
<sequence length="963" mass="106098">MSSVFIDGVEVSFPFAPYPVQEEYMRSVIYALKGSHNALLESPTGTGKTLCLLCGVLAWLDERRICFLNSGISDRTSLLRVVYCSRTHAQLSQVIREFKRTRYSSIFSMAVLGSRDHMCLNSQVLQLPSSHAQRKLCSQLREDRNCRFYRGYEARAAGRKDFPDELWIHDMEDLVSEGRKCGFCPYYYERDAAKDADVVFLPYNYVFDVSFRKQLPFELSGSVLIVDEAHNLPSVLGSASCMNLQPLDLANAICECSRAMAMQRILSKDEDNNDDTSAVTSEQEFASLKVILCGLEACIVNEPRELPSKEEAETHAGRLDTSGSLTGCEIVRSGSYMIPFLRKAAITHDIFFGDGGEGGFINEVISKALTVLSQSESTGVGLSKVQQFLSFVFERCGEGDDDSSYFILTDGKNTNGHANPRTLSYWCLDISRVVQSLVCDLHSLLLTSGTLSPLSHFAMELGVSFEVCLKGSHVIEEKQVIGSVLCRGPGGERLNGGYAFRNGVDYRIGLGMALVNISRITPGGILVFFPSYVALNAAVDLWRTGGGRANETETVWAMLEQVKPVFVEPAAAADAQTIVTSFQREVDANSTRGAFLLAVCRGRISEGIDFADQHGRCVVIAGIPFANHTDLFVRLKREYITRVSTKRPAVGGKPFTGNEWYMNEAMRSVNQCVGRVIRHKDDYGAVVLADERFVDRLHGLSEWVGSRCTVHSEFRGTYACIAKFFAPYRRRSGTSARQAGACAQMIGGASSLGEAVPGSQGNSPGGCSEAAKIPSSAEMAKRFAAQVLEGAAAEKSGQRRKILEEASEVPVAVSREFTKDKSGERSVPQQLPLEEAEASAPRPTFKKQVLPSPTTTNSAPPPTLLTGSSSKEFCQFLKQRLRQTSYDQFREILKRIAGTRTQLGLTDDDKKQVLRTATDELISLFTEAAGDRYGELLTSFGQHIPEEFQLYYANLLRKRPRVS</sequence>
<dbReference type="GO" id="GO:0051539">
    <property type="term" value="F:4 iron, 4 sulfur cluster binding"/>
    <property type="evidence" value="ECO:0007669"/>
    <property type="project" value="UniProtKB-KW"/>
</dbReference>
<keyword evidence="10" id="KW-0411">Iron-sulfur</keyword>
<evidence type="ECO:0000256" key="14">
    <source>
        <dbReference type="ARBA" id="ARBA00023242"/>
    </source>
</evidence>
<dbReference type="SUPFAM" id="SSF52540">
    <property type="entry name" value="P-loop containing nucleoside triphosphate hydrolases"/>
    <property type="match status" value="1"/>
</dbReference>
<dbReference type="FunFam" id="3.40.50.300:FF:001352">
    <property type="entry name" value="DNA repair helicase"/>
    <property type="match status" value="1"/>
</dbReference>
<keyword evidence="14" id="KW-0539">Nucleus</keyword>
<keyword evidence="3" id="KW-0479">Metal-binding</keyword>
<evidence type="ECO:0000256" key="1">
    <source>
        <dbReference type="ARBA" id="ARBA00004123"/>
    </source>
</evidence>
<dbReference type="GO" id="GO:0046872">
    <property type="term" value="F:metal ion binding"/>
    <property type="evidence" value="ECO:0007669"/>
    <property type="project" value="UniProtKB-KW"/>
</dbReference>
<dbReference type="NCBIfam" id="TIGR00604">
    <property type="entry name" value="rad3"/>
    <property type="match status" value="1"/>
</dbReference>
<dbReference type="CDD" id="cd18788">
    <property type="entry name" value="SF2_C_XPD"/>
    <property type="match status" value="1"/>
</dbReference>
<dbReference type="GO" id="GO:0090657">
    <property type="term" value="P:telomeric loop disassembly"/>
    <property type="evidence" value="ECO:0007669"/>
    <property type="project" value="TreeGrafter"/>
</dbReference>
<dbReference type="AlphaFoldDB" id="A0A3L6LAC2"/>
<keyword evidence="6" id="KW-0378">Hydrolase</keyword>
<keyword evidence="11" id="KW-0238">DNA-binding</keyword>
<evidence type="ECO:0000256" key="13">
    <source>
        <dbReference type="ARBA" id="ARBA00023235"/>
    </source>
</evidence>